<keyword evidence="2" id="KW-1133">Transmembrane helix</keyword>
<keyword evidence="2" id="KW-0812">Transmembrane</keyword>
<keyword evidence="4" id="KW-1185">Reference proteome</keyword>
<feature type="transmembrane region" description="Helical" evidence="2">
    <location>
        <begin position="155"/>
        <end position="176"/>
    </location>
</feature>
<keyword evidence="2" id="KW-0472">Membrane</keyword>
<protein>
    <recommendedName>
        <fullName evidence="5">DUF2567 domain-containing protein</fullName>
    </recommendedName>
</protein>
<feature type="transmembrane region" description="Helical" evidence="2">
    <location>
        <begin position="102"/>
        <end position="124"/>
    </location>
</feature>
<feature type="transmembrane region" description="Helical" evidence="2">
    <location>
        <begin position="22"/>
        <end position="43"/>
    </location>
</feature>
<gene>
    <name evidence="3" type="ORF">BKA16_003397</name>
</gene>
<evidence type="ECO:0008006" key="5">
    <source>
        <dbReference type="Google" id="ProtNLM"/>
    </source>
</evidence>
<dbReference type="Pfam" id="PF10821">
    <property type="entry name" value="DUF2567"/>
    <property type="match status" value="1"/>
</dbReference>
<evidence type="ECO:0000256" key="1">
    <source>
        <dbReference type="SAM" id="MobiDB-lite"/>
    </source>
</evidence>
<dbReference type="InterPro" id="IPR021213">
    <property type="entry name" value="DUF2567"/>
</dbReference>
<dbReference type="AlphaFoldDB" id="A0A840EV76"/>
<name>A0A840EV76_9ACTN</name>
<feature type="transmembrane region" description="Helical" evidence="2">
    <location>
        <begin position="63"/>
        <end position="90"/>
    </location>
</feature>
<comment type="caution">
    <text evidence="3">The sequence shown here is derived from an EMBL/GenBank/DDBJ whole genome shotgun (WGS) entry which is preliminary data.</text>
</comment>
<evidence type="ECO:0000313" key="4">
    <source>
        <dbReference type="Proteomes" id="UP000551501"/>
    </source>
</evidence>
<accession>A0A840EV76</accession>
<evidence type="ECO:0000256" key="2">
    <source>
        <dbReference type="SAM" id="Phobius"/>
    </source>
</evidence>
<sequence length="248" mass="25760">MTAAAPAPTTVSARKKPDIRTAIVFIVVVLALSVLVGGLWVWLSPPVDVTVDKPGDGTFDEGSIANLFGGVATFAFLSFALGAVLALAAWFGLRSMRGVQGLVLTTVIAIVSSGLAMDIGTRIAKAVRPTFDPNVPGDYRFTVRLWFDSDVSQPWLLLICAPTTAVIVYLICVLTAKNPTLRPDEPAADPGWTPVAAPSHGWPQGGELVGHPQYGVGEGVQTGWAPTGASGPADGAGGDDHPAPRQDP</sequence>
<reference evidence="3 4" key="1">
    <citation type="submission" date="2020-08" db="EMBL/GenBank/DDBJ databases">
        <title>Sequencing the genomes of 1000 actinobacteria strains.</title>
        <authorList>
            <person name="Klenk H.-P."/>
        </authorList>
    </citation>
    <scope>NUCLEOTIDE SEQUENCE [LARGE SCALE GENOMIC DNA]</scope>
    <source>
        <strain evidence="3 4">DSM 45298</strain>
    </source>
</reference>
<feature type="region of interest" description="Disordered" evidence="1">
    <location>
        <begin position="200"/>
        <end position="248"/>
    </location>
</feature>
<feature type="compositionally biased region" description="Basic and acidic residues" evidence="1">
    <location>
        <begin position="238"/>
        <end position="248"/>
    </location>
</feature>
<evidence type="ECO:0000313" key="3">
    <source>
        <dbReference type="EMBL" id="MBB4136845.1"/>
    </source>
</evidence>
<organism evidence="3 4">
    <name type="scientific">Gordonia humi</name>
    <dbReference type="NCBI Taxonomy" id="686429"/>
    <lineage>
        <taxon>Bacteria</taxon>
        <taxon>Bacillati</taxon>
        <taxon>Actinomycetota</taxon>
        <taxon>Actinomycetes</taxon>
        <taxon>Mycobacteriales</taxon>
        <taxon>Gordoniaceae</taxon>
        <taxon>Gordonia</taxon>
    </lineage>
</organism>
<dbReference type="Proteomes" id="UP000551501">
    <property type="component" value="Unassembled WGS sequence"/>
</dbReference>
<dbReference type="EMBL" id="JACIFP010000001">
    <property type="protein sequence ID" value="MBB4136845.1"/>
    <property type="molecule type" value="Genomic_DNA"/>
</dbReference>
<proteinExistence type="predicted"/>